<gene>
    <name evidence="1" type="ORF">LKD47_08105</name>
</gene>
<dbReference type="AlphaFoldDB" id="A0AAW4WBV7"/>
<organism evidence="1 2">
    <name type="scientific">Roseburia amylophila</name>
    <dbReference type="NCBI Taxonomy" id="2981794"/>
    <lineage>
        <taxon>Bacteria</taxon>
        <taxon>Bacillati</taxon>
        <taxon>Bacillota</taxon>
        <taxon>Clostridia</taxon>
        <taxon>Lachnospirales</taxon>
        <taxon>Lachnospiraceae</taxon>
        <taxon>Roseburia</taxon>
    </lineage>
</organism>
<comment type="caution">
    <text evidence="1">The sequence shown here is derived from an EMBL/GenBank/DDBJ whole genome shotgun (WGS) entry which is preliminary data.</text>
</comment>
<dbReference type="Proteomes" id="UP001198893">
    <property type="component" value="Unassembled WGS sequence"/>
</dbReference>
<reference evidence="1" key="1">
    <citation type="submission" date="2021-10" db="EMBL/GenBank/DDBJ databases">
        <title>Anaerobic single-cell dispensing facilitates the cultivation of human gut bacteria.</title>
        <authorList>
            <person name="Afrizal A."/>
        </authorList>
    </citation>
    <scope>NUCLEOTIDE SEQUENCE</scope>
    <source>
        <strain evidence="1">CLA-AA-H204</strain>
    </source>
</reference>
<accession>A0AAW4WBV7</accession>
<name>A0AAW4WBV7_9FIRM</name>
<evidence type="ECO:0000313" key="1">
    <source>
        <dbReference type="EMBL" id="MCC2242253.1"/>
    </source>
</evidence>
<proteinExistence type="predicted"/>
<dbReference type="PROSITE" id="PS51257">
    <property type="entry name" value="PROKAR_LIPOPROTEIN"/>
    <property type="match status" value="1"/>
</dbReference>
<evidence type="ECO:0000313" key="2">
    <source>
        <dbReference type="Proteomes" id="UP001198893"/>
    </source>
</evidence>
<protein>
    <recommendedName>
        <fullName evidence="3">BACON domain-containing protein</fullName>
    </recommendedName>
</protein>
<evidence type="ECO:0008006" key="3">
    <source>
        <dbReference type="Google" id="ProtNLM"/>
    </source>
</evidence>
<sequence length="167" mass="18897">MKRKIKNRMKNKITGKMKRFGIVCILVMGLLLTGCNNKFAKEQYDSDIQIAEGGDRYAKTNSVLNNYGNNVTYTVGKFDGRETLWEANCSSATWVDITLVFTLDEGKAKLVQIDEDGNVSTVVECTPDSEVNELTTYSIQLKEGKNRLKFVGYDCKNVTFYMEIKES</sequence>
<dbReference type="EMBL" id="JAJEQW010000008">
    <property type="protein sequence ID" value="MCC2242253.1"/>
    <property type="molecule type" value="Genomic_DNA"/>
</dbReference>
<dbReference type="RefSeq" id="WP_022242824.1">
    <property type="nucleotide sequence ID" value="NZ_JAJEQW010000008.1"/>
</dbReference>